<dbReference type="AlphaFoldDB" id="A0A158ABP2"/>
<evidence type="ECO:0000256" key="10">
    <source>
        <dbReference type="ARBA" id="ARBA00022777"/>
    </source>
</evidence>
<dbReference type="Pfam" id="PF00512">
    <property type="entry name" value="HisKA"/>
    <property type="match status" value="1"/>
</dbReference>
<gene>
    <name evidence="18" type="ORF">AWB80_02070</name>
</gene>
<dbReference type="Pfam" id="PF02518">
    <property type="entry name" value="HATPase_c"/>
    <property type="match status" value="1"/>
</dbReference>
<dbReference type="EMBL" id="FCOE02000005">
    <property type="protein sequence ID" value="SAK55254.1"/>
    <property type="molecule type" value="Genomic_DNA"/>
</dbReference>
<evidence type="ECO:0000256" key="1">
    <source>
        <dbReference type="ARBA" id="ARBA00000085"/>
    </source>
</evidence>
<dbReference type="PANTHER" id="PTHR44936">
    <property type="entry name" value="SENSOR PROTEIN CREC"/>
    <property type="match status" value="1"/>
</dbReference>
<proteinExistence type="predicted"/>
<keyword evidence="8 15" id="KW-0812">Transmembrane</keyword>
<keyword evidence="5" id="KW-0997">Cell inner membrane</keyword>
<dbReference type="GO" id="GO:0000155">
    <property type="term" value="F:phosphorelay sensor kinase activity"/>
    <property type="evidence" value="ECO:0007669"/>
    <property type="project" value="InterPro"/>
</dbReference>
<dbReference type="GO" id="GO:0005524">
    <property type="term" value="F:ATP binding"/>
    <property type="evidence" value="ECO:0007669"/>
    <property type="project" value="UniProtKB-KW"/>
</dbReference>
<evidence type="ECO:0000256" key="8">
    <source>
        <dbReference type="ARBA" id="ARBA00022692"/>
    </source>
</evidence>
<dbReference type="SMART" id="SM00304">
    <property type="entry name" value="HAMP"/>
    <property type="match status" value="1"/>
</dbReference>
<feature type="domain" description="Histidine kinase" evidence="16">
    <location>
        <begin position="240"/>
        <end position="439"/>
    </location>
</feature>
<dbReference type="CDD" id="cd06225">
    <property type="entry name" value="HAMP"/>
    <property type="match status" value="1"/>
</dbReference>
<comment type="subcellular location">
    <subcellularLocation>
        <location evidence="2">Cell inner membrane</location>
        <topology evidence="2">Multi-pass membrane protein</topology>
    </subcellularLocation>
</comment>
<keyword evidence="12 15" id="KW-1133">Transmembrane helix</keyword>
<dbReference type="CDD" id="cd00075">
    <property type="entry name" value="HATPase"/>
    <property type="match status" value="1"/>
</dbReference>
<evidence type="ECO:0000313" key="18">
    <source>
        <dbReference type="EMBL" id="SAK55254.1"/>
    </source>
</evidence>
<dbReference type="InterPro" id="IPR003661">
    <property type="entry name" value="HisK_dim/P_dom"/>
</dbReference>
<dbReference type="SMART" id="SM00387">
    <property type="entry name" value="HATPase_c"/>
    <property type="match status" value="1"/>
</dbReference>
<dbReference type="InterPro" id="IPR036097">
    <property type="entry name" value="HisK_dim/P_sf"/>
</dbReference>
<dbReference type="SMART" id="SM00388">
    <property type="entry name" value="HisKA"/>
    <property type="match status" value="1"/>
</dbReference>
<dbReference type="PRINTS" id="PR00344">
    <property type="entry name" value="BCTRLSENSOR"/>
</dbReference>
<keyword evidence="13" id="KW-0902">Two-component regulatory system</keyword>
<dbReference type="PANTHER" id="PTHR44936:SF5">
    <property type="entry name" value="SENSOR HISTIDINE KINASE ENVZ"/>
    <property type="match status" value="1"/>
</dbReference>
<evidence type="ECO:0000259" key="17">
    <source>
        <dbReference type="PROSITE" id="PS50885"/>
    </source>
</evidence>
<feature type="transmembrane region" description="Helical" evidence="15">
    <location>
        <begin position="12"/>
        <end position="38"/>
    </location>
</feature>
<keyword evidence="9" id="KW-0547">Nucleotide-binding</keyword>
<dbReference type="Gene3D" id="3.30.565.10">
    <property type="entry name" value="Histidine kinase-like ATPase, C-terminal domain"/>
    <property type="match status" value="1"/>
</dbReference>
<comment type="catalytic activity">
    <reaction evidence="1">
        <text>ATP + protein L-histidine = ADP + protein N-phospho-L-histidine.</text>
        <dbReference type="EC" id="2.7.13.3"/>
    </reaction>
</comment>
<keyword evidence="7" id="KW-0808">Transferase</keyword>
<dbReference type="Pfam" id="PF00672">
    <property type="entry name" value="HAMP"/>
    <property type="match status" value="1"/>
</dbReference>
<dbReference type="PROSITE" id="PS50109">
    <property type="entry name" value="HIS_KIN"/>
    <property type="match status" value="1"/>
</dbReference>
<name>A0A158ABP2_9BURK</name>
<feature type="transmembrane region" description="Helical" evidence="15">
    <location>
        <begin position="156"/>
        <end position="179"/>
    </location>
</feature>
<keyword evidence="19" id="KW-1185">Reference proteome</keyword>
<dbReference type="InterPro" id="IPR005467">
    <property type="entry name" value="His_kinase_dom"/>
</dbReference>
<feature type="domain" description="HAMP" evidence="17">
    <location>
        <begin position="180"/>
        <end position="232"/>
    </location>
</feature>
<dbReference type="CDD" id="cd00082">
    <property type="entry name" value="HisKA"/>
    <property type="match status" value="1"/>
</dbReference>
<evidence type="ECO:0000256" key="9">
    <source>
        <dbReference type="ARBA" id="ARBA00022741"/>
    </source>
</evidence>
<evidence type="ECO:0000256" key="7">
    <source>
        <dbReference type="ARBA" id="ARBA00022679"/>
    </source>
</evidence>
<dbReference type="Proteomes" id="UP000054911">
    <property type="component" value="Unassembled WGS sequence"/>
</dbReference>
<evidence type="ECO:0000256" key="3">
    <source>
        <dbReference type="ARBA" id="ARBA00012438"/>
    </source>
</evidence>
<dbReference type="OrthoDB" id="9804645at2"/>
<keyword evidence="10 18" id="KW-0418">Kinase</keyword>
<dbReference type="InterPro" id="IPR003660">
    <property type="entry name" value="HAMP_dom"/>
</dbReference>
<dbReference type="PROSITE" id="PS50885">
    <property type="entry name" value="HAMP"/>
    <property type="match status" value="1"/>
</dbReference>
<dbReference type="Gene3D" id="1.10.287.130">
    <property type="match status" value="1"/>
</dbReference>
<evidence type="ECO:0000256" key="11">
    <source>
        <dbReference type="ARBA" id="ARBA00022840"/>
    </source>
</evidence>
<dbReference type="RefSeq" id="WP_087131170.1">
    <property type="nucleotide sequence ID" value="NZ_FCOE02000005.1"/>
</dbReference>
<comment type="caution">
    <text evidence="18">The sequence shown here is derived from an EMBL/GenBank/DDBJ whole genome shotgun (WGS) entry which is preliminary data.</text>
</comment>
<evidence type="ECO:0000256" key="13">
    <source>
        <dbReference type="ARBA" id="ARBA00023012"/>
    </source>
</evidence>
<reference evidence="18" key="1">
    <citation type="submission" date="2016-01" db="EMBL/GenBank/DDBJ databases">
        <authorList>
            <person name="Peeters C."/>
        </authorList>
    </citation>
    <scope>NUCLEOTIDE SEQUENCE [LARGE SCALE GENOMIC DNA]</scope>
    <source>
        <strain evidence="18">LMG 29323</strain>
    </source>
</reference>
<evidence type="ECO:0000259" key="16">
    <source>
        <dbReference type="PROSITE" id="PS50109"/>
    </source>
</evidence>
<evidence type="ECO:0000256" key="14">
    <source>
        <dbReference type="ARBA" id="ARBA00023136"/>
    </source>
</evidence>
<accession>A0A158ABP2</accession>
<dbReference type="PROSITE" id="PS51257">
    <property type="entry name" value="PROKAR_LIPOPROTEIN"/>
    <property type="match status" value="1"/>
</dbReference>
<dbReference type="InterPro" id="IPR003594">
    <property type="entry name" value="HATPase_dom"/>
</dbReference>
<evidence type="ECO:0000256" key="5">
    <source>
        <dbReference type="ARBA" id="ARBA00022519"/>
    </source>
</evidence>
<evidence type="ECO:0000256" key="2">
    <source>
        <dbReference type="ARBA" id="ARBA00004429"/>
    </source>
</evidence>
<evidence type="ECO:0000256" key="15">
    <source>
        <dbReference type="SAM" id="Phobius"/>
    </source>
</evidence>
<evidence type="ECO:0000256" key="6">
    <source>
        <dbReference type="ARBA" id="ARBA00022553"/>
    </source>
</evidence>
<dbReference type="SUPFAM" id="SSF55874">
    <property type="entry name" value="ATPase domain of HSP90 chaperone/DNA topoisomerase II/histidine kinase"/>
    <property type="match status" value="1"/>
</dbReference>
<evidence type="ECO:0000313" key="19">
    <source>
        <dbReference type="Proteomes" id="UP000054911"/>
    </source>
</evidence>
<evidence type="ECO:0000256" key="12">
    <source>
        <dbReference type="ARBA" id="ARBA00022989"/>
    </source>
</evidence>
<dbReference type="STRING" id="1777141.AWB80_02070"/>
<dbReference type="GO" id="GO:0005886">
    <property type="term" value="C:plasma membrane"/>
    <property type="evidence" value="ECO:0007669"/>
    <property type="project" value="UniProtKB-SubCell"/>
</dbReference>
<dbReference type="InterPro" id="IPR004358">
    <property type="entry name" value="Sig_transdc_His_kin-like_C"/>
</dbReference>
<dbReference type="InterPro" id="IPR036890">
    <property type="entry name" value="HATPase_C_sf"/>
</dbReference>
<keyword evidence="14 15" id="KW-0472">Membrane</keyword>
<keyword evidence="11" id="KW-0067">ATP-binding</keyword>
<dbReference type="InterPro" id="IPR050980">
    <property type="entry name" value="2C_sensor_his_kinase"/>
</dbReference>
<organism evidence="18 19">
    <name type="scientific">Caballeronia pedi</name>
    <dbReference type="NCBI Taxonomy" id="1777141"/>
    <lineage>
        <taxon>Bacteria</taxon>
        <taxon>Pseudomonadati</taxon>
        <taxon>Pseudomonadota</taxon>
        <taxon>Betaproteobacteria</taxon>
        <taxon>Burkholderiales</taxon>
        <taxon>Burkholderiaceae</taxon>
        <taxon>Caballeronia</taxon>
    </lineage>
</organism>
<dbReference type="SUPFAM" id="SSF47384">
    <property type="entry name" value="Homodimeric domain of signal transducing histidine kinase"/>
    <property type="match status" value="1"/>
</dbReference>
<keyword evidence="4" id="KW-1003">Cell membrane</keyword>
<dbReference type="EC" id="2.7.13.3" evidence="3"/>
<protein>
    <recommendedName>
        <fullName evidence="3">histidine kinase</fullName>
        <ecNumber evidence="3">2.7.13.3</ecNumber>
    </recommendedName>
</protein>
<sequence>MRPRLMPRVFSTTLGQILAIVACSSAATLLLFIALLFYPGAPPNPPWPWQTSYRIVALVDMLKAMPDAERAHVLSAGQRSNLMAKLTGKPSICVGSTLDTHDLESALRSILRIDAGLTVRTCDARDPTHDLQVLIPLDDRTLEIRTDRNEREPDRFTVPFFAALAFLCVGVAALSAWAVSRVIGPLRRLSENADAFGRDITVAPIVEEGPLEIRRAAHAFNRMQERIARSMQSRTRMLAAISHDLRTPLTRMRLQLDVEKKEIERAKLLRDVDLMQKMVSSALAFLTSDAGAEAKEWLDLGALLETLCDEYAESGVEIRYEGPDYLPFFCRPESIQRLLTNLLENAIHYGTQTLVTAGAIERTVLVEVIDNGPGIPADRLQDVVEPFVRLDPARSKRPGSVGLGLSIVDDIVRAHGGTLTLINRKPSGLIARVALPLAGDLATRN</sequence>
<keyword evidence="6" id="KW-0597">Phosphoprotein</keyword>
<evidence type="ECO:0000256" key="4">
    <source>
        <dbReference type="ARBA" id="ARBA00022475"/>
    </source>
</evidence>